<sequence length="293" mass="33210">MKKDPSRGNKTITGVKNLIPKVRKFFKRMFFRYIEDDVGGRAAQLAYFFLLSLFPFIIFLLTLLAYIPVTVDQMLSLVGSYVPVDTMNFIEENIGQLMNNKNGQLLSIGLISTLFIASNGINALIIVINLTYEIEPRRSFILARLISMVLTVAMYLVIITALLLPVFGELVGIYLFSFFGASDEFMQVWNALRLVVSSIVMLIIFIFLYKISPEKRVGFSEALPGAIVATFGWQLVSFVFAFYVENFGHYDARYGSLGAMIVLMIWLYLSALIIILGGEMNATLYKMKRQGWR</sequence>
<dbReference type="STRING" id="237682.SAMN05421676_107106"/>
<keyword evidence="5 6" id="KW-0472">Membrane</keyword>
<evidence type="ECO:0000256" key="4">
    <source>
        <dbReference type="ARBA" id="ARBA00022989"/>
    </source>
</evidence>
<protein>
    <submittedName>
        <fullName evidence="7">Membrane protein</fullName>
    </submittedName>
</protein>
<evidence type="ECO:0000256" key="3">
    <source>
        <dbReference type="ARBA" id="ARBA00022692"/>
    </source>
</evidence>
<evidence type="ECO:0000256" key="6">
    <source>
        <dbReference type="SAM" id="Phobius"/>
    </source>
</evidence>
<feature type="transmembrane region" description="Helical" evidence="6">
    <location>
        <begin position="256"/>
        <end position="278"/>
    </location>
</feature>
<dbReference type="InterPro" id="IPR017039">
    <property type="entry name" value="Virul_fac_BrkB"/>
</dbReference>
<dbReference type="PANTHER" id="PTHR30213">
    <property type="entry name" value="INNER MEMBRANE PROTEIN YHJD"/>
    <property type="match status" value="1"/>
</dbReference>
<keyword evidence="8" id="KW-1185">Reference proteome</keyword>
<keyword evidence="2" id="KW-1003">Cell membrane</keyword>
<dbReference type="Proteomes" id="UP000199095">
    <property type="component" value="Unassembled WGS sequence"/>
</dbReference>
<feature type="transmembrane region" description="Helical" evidence="6">
    <location>
        <begin position="223"/>
        <end position="244"/>
    </location>
</feature>
<dbReference type="GO" id="GO:0005886">
    <property type="term" value="C:plasma membrane"/>
    <property type="evidence" value="ECO:0007669"/>
    <property type="project" value="UniProtKB-SubCell"/>
</dbReference>
<gene>
    <name evidence="7" type="ORF">SAMN05421676_107106</name>
</gene>
<evidence type="ECO:0000313" key="7">
    <source>
        <dbReference type="EMBL" id="SET73084.1"/>
    </source>
</evidence>
<evidence type="ECO:0000256" key="2">
    <source>
        <dbReference type="ARBA" id="ARBA00022475"/>
    </source>
</evidence>
<dbReference type="PIRSF" id="PIRSF035875">
    <property type="entry name" value="RNase_BN"/>
    <property type="match status" value="1"/>
</dbReference>
<dbReference type="Pfam" id="PF03631">
    <property type="entry name" value="Virul_fac_BrkB"/>
    <property type="match status" value="1"/>
</dbReference>
<accession>A0A1I0GP30</accession>
<evidence type="ECO:0000256" key="5">
    <source>
        <dbReference type="ARBA" id="ARBA00023136"/>
    </source>
</evidence>
<comment type="subcellular location">
    <subcellularLocation>
        <location evidence="1">Cell membrane</location>
        <topology evidence="1">Multi-pass membrane protein</topology>
    </subcellularLocation>
</comment>
<organism evidence="7 8">
    <name type="scientific">Salinibacillus kushneri</name>
    <dbReference type="NCBI Taxonomy" id="237682"/>
    <lineage>
        <taxon>Bacteria</taxon>
        <taxon>Bacillati</taxon>
        <taxon>Bacillota</taxon>
        <taxon>Bacilli</taxon>
        <taxon>Bacillales</taxon>
        <taxon>Bacillaceae</taxon>
        <taxon>Salinibacillus</taxon>
    </lineage>
</organism>
<feature type="transmembrane region" description="Helical" evidence="6">
    <location>
        <begin position="142"/>
        <end position="168"/>
    </location>
</feature>
<proteinExistence type="predicted"/>
<dbReference type="PANTHER" id="PTHR30213:SF0">
    <property type="entry name" value="UPF0761 MEMBRANE PROTEIN YIHY"/>
    <property type="match status" value="1"/>
</dbReference>
<feature type="transmembrane region" description="Helical" evidence="6">
    <location>
        <begin position="105"/>
        <end position="130"/>
    </location>
</feature>
<name>A0A1I0GP30_9BACI</name>
<evidence type="ECO:0000313" key="8">
    <source>
        <dbReference type="Proteomes" id="UP000199095"/>
    </source>
</evidence>
<reference evidence="8" key="1">
    <citation type="submission" date="2016-10" db="EMBL/GenBank/DDBJ databases">
        <authorList>
            <person name="Varghese N."/>
            <person name="Submissions S."/>
        </authorList>
    </citation>
    <scope>NUCLEOTIDE SEQUENCE [LARGE SCALE GENOMIC DNA]</scope>
    <source>
        <strain evidence="8">CGMCC 1.3566</strain>
    </source>
</reference>
<dbReference type="NCBIfam" id="TIGR00765">
    <property type="entry name" value="yihY_not_rbn"/>
    <property type="match status" value="1"/>
</dbReference>
<dbReference type="AlphaFoldDB" id="A0A1I0GP30"/>
<dbReference type="EMBL" id="FOHJ01000007">
    <property type="protein sequence ID" value="SET73084.1"/>
    <property type="molecule type" value="Genomic_DNA"/>
</dbReference>
<feature type="transmembrane region" description="Helical" evidence="6">
    <location>
        <begin position="188"/>
        <end position="211"/>
    </location>
</feature>
<evidence type="ECO:0000256" key="1">
    <source>
        <dbReference type="ARBA" id="ARBA00004651"/>
    </source>
</evidence>
<keyword evidence="3 6" id="KW-0812">Transmembrane</keyword>
<feature type="transmembrane region" description="Helical" evidence="6">
    <location>
        <begin position="45"/>
        <end position="67"/>
    </location>
</feature>
<keyword evidence="4 6" id="KW-1133">Transmembrane helix</keyword>